<evidence type="ECO:0000259" key="2">
    <source>
        <dbReference type="Pfam" id="PF02852"/>
    </source>
</evidence>
<proteinExistence type="predicted"/>
<dbReference type="PANTHER" id="PTHR43014">
    <property type="entry name" value="MERCURIC REDUCTASE"/>
    <property type="match status" value="1"/>
</dbReference>
<comment type="caution">
    <text evidence="4">The sequence shown here is derived from an EMBL/GenBank/DDBJ whole genome shotgun (WGS) entry which is preliminary data.</text>
</comment>
<keyword evidence="5" id="KW-1185">Reference proteome</keyword>
<dbReference type="PIRSF" id="PIRSF000350">
    <property type="entry name" value="Mercury_reductase_MerA"/>
    <property type="match status" value="1"/>
</dbReference>
<sequence>MTMQKFDLIVIGTGTAARVGAMRSRSAGRSVAVIDCKPFGGTCALRGCDPKKMLVGGAAAIDHAKRMQGKGVAGMPRIDWPELIAFKRSFTDPVPEKHEDSYAHKGIAAFHGQARFIGPNRVDVEGTVLEGTHILIATGAKPVALGIVGEEYLIDNEEFLALETLPGRIVMVGGGYIAAEFSNIAARAGAQVTVLQRGERMLTHFEPELVGWLMESFEAAGIEVRTGTEVTAIQKAGTGYRVTAASRGQDITIEADLVVHAAGRVPNIGGLDLGAAGVAVENGRLQLNEYLQSVSNPAVYTAGDASQVGPPLTPVSSHDAKAAVSNILEGNAQKPDYRGVPSVAFTLPPIAAVGLSEEEAQRQGLKFSTKSQKASDWFTARQTAEPVYGFKVMVEEGSERILGAHLVGPHADEVINLFALAIRHDLTATALKQTMFAYPTGASDIGYML</sequence>
<dbReference type="Pfam" id="PF02852">
    <property type="entry name" value="Pyr_redox_dim"/>
    <property type="match status" value="1"/>
</dbReference>
<feature type="domain" description="FAD/NAD(P)-binding" evidence="3">
    <location>
        <begin position="6"/>
        <end position="319"/>
    </location>
</feature>
<dbReference type="InterPro" id="IPR004099">
    <property type="entry name" value="Pyr_nucl-diS_OxRdtase_dimer"/>
</dbReference>
<accession>A0ABS6WM38</accession>
<evidence type="ECO:0000256" key="1">
    <source>
        <dbReference type="ARBA" id="ARBA00001974"/>
    </source>
</evidence>
<dbReference type="Pfam" id="PF07992">
    <property type="entry name" value="Pyr_redox_2"/>
    <property type="match status" value="1"/>
</dbReference>
<organism evidence="4 5">
    <name type="scientific">Pseudohoeflea coraliihabitans</name>
    <dbReference type="NCBI Taxonomy" id="2860393"/>
    <lineage>
        <taxon>Bacteria</taxon>
        <taxon>Pseudomonadati</taxon>
        <taxon>Pseudomonadota</taxon>
        <taxon>Alphaproteobacteria</taxon>
        <taxon>Hyphomicrobiales</taxon>
        <taxon>Rhizobiaceae</taxon>
        <taxon>Pseudohoeflea</taxon>
    </lineage>
</organism>
<comment type="cofactor">
    <cofactor evidence="1">
        <name>FAD</name>
        <dbReference type="ChEBI" id="CHEBI:57692"/>
    </cofactor>
</comment>
<evidence type="ECO:0000313" key="5">
    <source>
        <dbReference type="Proteomes" id="UP001430804"/>
    </source>
</evidence>
<evidence type="ECO:0000259" key="3">
    <source>
        <dbReference type="Pfam" id="PF07992"/>
    </source>
</evidence>
<evidence type="ECO:0000313" key="4">
    <source>
        <dbReference type="EMBL" id="MBW3097024.1"/>
    </source>
</evidence>
<reference evidence="4" key="1">
    <citation type="submission" date="2021-07" db="EMBL/GenBank/DDBJ databases">
        <title>Pseudohoeflea marina sp. nov. a polyhydroxyalcanoate-producing bacterium.</title>
        <authorList>
            <person name="Zheng W."/>
            <person name="Yu S."/>
            <person name="Huang Y."/>
        </authorList>
    </citation>
    <scope>NUCLEOTIDE SEQUENCE</scope>
    <source>
        <strain evidence="4">DP4N28-3</strain>
    </source>
</reference>
<dbReference type="PANTHER" id="PTHR43014:SF5">
    <property type="entry name" value="GLUTATHIONE REDUCTASE (NADPH)"/>
    <property type="match status" value="1"/>
</dbReference>
<gene>
    <name evidence="4" type="ORF">KY465_07010</name>
</gene>
<feature type="domain" description="Pyridine nucleotide-disulphide oxidoreductase dimerisation" evidence="2">
    <location>
        <begin position="340"/>
        <end position="443"/>
    </location>
</feature>
<dbReference type="InterPro" id="IPR023753">
    <property type="entry name" value="FAD/NAD-binding_dom"/>
</dbReference>
<dbReference type="Proteomes" id="UP001430804">
    <property type="component" value="Unassembled WGS sequence"/>
</dbReference>
<dbReference type="EMBL" id="JAHWQX010000002">
    <property type="protein sequence ID" value="MBW3097024.1"/>
    <property type="molecule type" value="Genomic_DNA"/>
</dbReference>
<name>A0ABS6WM38_9HYPH</name>
<protein>
    <submittedName>
        <fullName evidence="4">NAD(P)/FAD-dependent oxidoreductase</fullName>
    </submittedName>
</protein>
<dbReference type="InterPro" id="IPR001100">
    <property type="entry name" value="Pyr_nuc-diS_OxRdtase"/>
</dbReference>